<dbReference type="CDD" id="cd09020">
    <property type="entry name" value="D-hex-6-P-epi_like"/>
    <property type="match status" value="1"/>
</dbReference>
<protein>
    <recommendedName>
        <fullName evidence="3">glucose-6-phosphate 1-epimerase</fullName>
        <ecNumber evidence="3">5.1.3.15</ecNumber>
    </recommendedName>
</protein>
<dbReference type="SUPFAM" id="SSF74650">
    <property type="entry name" value="Galactose mutarotase-like"/>
    <property type="match status" value="1"/>
</dbReference>
<dbReference type="InterPro" id="IPR011013">
    <property type="entry name" value="Gal_mutarotase_sf_dom"/>
</dbReference>
<evidence type="ECO:0000313" key="7">
    <source>
        <dbReference type="Proteomes" id="UP000663846"/>
    </source>
</evidence>
<name>A0A8H2XLL1_9AGAM</name>
<comment type="caution">
    <text evidence="6">The sequence shown here is derived from an EMBL/GenBank/DDBJ whole genome shotgun (WGS) entry which is preliminary data.</text>
</comment>
<dbReference type="Pfam" id="PF01263">
    <property type="entry name" value="Aldose_epim"/>
    <property type="match status" value="1"/>
</dbReference>
<dbReference type="GO" id="GO:0005737">
    <property type="term" value="C:cytoplasm"/>
    <property type="evidence" value="ECO:0007669"/>
    <property type="project" value="TreeGrafter"/>
</dbReference>
<dbReference type="PANTHER" id="PTHR11122:SF13">
    <property type="entry name" value="GLUCOSE-6-PHOSPHATE 1-EPIMERASE"/>
    <property type="match status" value="1"/>
</dbReference>
<proteinExistence type="inferred from homology"/>
<dbReference type="GO" id="GO:0047938">
    <property type="term" value="F:glucose-6-phosphate 1-epimerase activity"/>
    <property type="evidence" value="ECO:0007669"/>
    <property type="project" value="UniProtKB-EC"/>
</dbReference>
<organism evidence="6 7">
    <name type="scientific">Rhizoctonia solani</name>
    <dbReference type="NCBI Taxonomy" id="456999"/>
    <lineage>
        <taxon>Eukaryota</taxon>
        <taxon>Fungi</taxon>
        <taxon>Dikarya</taxon>
        <taxon>Basidiomycota</taxon>
        <taxon>Agaricomycotina</taxon>
        <taxon>Agaricomycetes</taxon>
        <taxon>Cantharellales</taxon>
        <taxon>Ceratobasidiaceae</taxon>
        <taxon>Rhizoctonia</taxon>
    </lineage>
</organism>
<dbReference type="Proteomes" id="UP000663846">
    <property type="component" value="Unassembled WGS sequence"/>
</dbReference>
<dbReference type="InterPro" id="IPR014718">
    <property type="entry name" value="GH-type_carb-bd"/>
</dbReference>
<accession>A0A8H2XLL1</accession>
<evidence type="ECO:0000256" key="5">
    <source>
        <dbReference type="SAM" id="MobiDB-lite"/>
    </source>
</evidence>
<feature type="region of interest" description="Disordered" evidence="5">
    <location>
        <begin position="345"/>
        <end position="364"/>
    </location>
</feature>
<reference evidence="6" key="1">
    <citation type="submission" date="2021-01" db="EMBL/GenBank/DDBJ databases">
        <authorList>
            <person name="Kaushik A."/>
        </authorList>
    </citation>
    <scope>NUCLEOTIDE SEQUENCE</scope>
    <source>
        <strain evidence="6">AG1-1C</strain>
    </source>
</reference>
<evidence type="ECO:0000256" key="1">
    <source>
        <dbReference type="ARBA" id="ARBA00001096"/>
    </source>
</evidence>
<dbReference type="AlphaFoldDB" id="A0A8H2XLL1"/>
<dbReference type="GO" id="GO:0030246">
    <property type="term" value="F:carbohydrate binding"/>
    <property type="evidence" value="ECO:0007669"/>
    <property type="project" value="InterPro"/>
</dbReference>
<keyword evidence="4" id="KW-0413">Isomerase</keyword>
<dbReference type="EC" id="5.1.3.15" evidence="3"/>
<dbReference type="EMBL" id="CAJMWS010000326">
    <property type="protein sequence ID" value="CAE6429850.1"/>
    <property type="molecule type" value="Genomic_DNA"/>
</dbReference>
<dbReference type="InterPro" id="IPR008183">
    <property type="entry name" value="Aldose_1/G6P_1-epimerase"/>
</dbReference>
<dbReference type="Gene3D" id="2.70.98.10">
    <property type="match status" value="1"/>
</dbReference>
<evidence type="ECO:0000256" key="3">
    <source>
        <dbReference type="ARBA" id="ARBA00012083"/>
    </source>
</evidence>
<evidence type="ECO:0000256" key="4">
    <source>
        <dbReference type="ARBA" id="ARBA00023235"/>
    </source>
</evidence>
<feature type="region of interest" description="Disordered" evidence="5">
    <location>
        <begin position="446"/>
        <end position="478"/>
    </location>
</feature>
<sequence length="614" mass="68395">MPYTKDDKKVTLSTTAGSSVEILFYGATVLSWKASRTAEPARERLFVSKKAILDGRQQALMKNPQVRGGIPIAFPFFGPPTKPEHQKMGQHGFARSTVWKWDSVVMDNETGVAVRLVLEPTPEIKEVFPHPFHLAYVVTLTPHQLSTDLHVKNTGSEPLTYQALLHTYFEADAATCTVSPLKGLTYIDKTKDYAESVETRDEVPVKEYTDAVYKNGGGKYVGKWAGGGVEVKAVGFKDVVVWNPQAEAGSKIADLHEGAWDNYVCIEPGTASYWETLAPGASWIGGQTLSAFQIQQLNNISQKHDLIYPKMSQMPISALNARVPASRRPGSHESVWQADVPQAYHQNSADPRTPYDPNASKPWLKNPEMLESLVPASEREGINSDGIPRKLAWMAKNGYTVHTYDEILSSRNPGPQISRKERRRLLMERKKAIYENAKCPHEAAKAELPSRCHSPAGSAMGTTPGDAYSHHPSPAPERYPSEAPMMMYEATSPTQQIDPSTWIDSSFHEVDPAFLPDAALPLDLVLMAEVNELFTHEEQVAYGLVPEGYYSAQQSQYHQQQQSAAVRYVRSTGSLLWKYGCTRVSQVSWHQQLQLQAITTLCSYINFKRFLTVI</sequence>
<comment type="catalytic activity">
    <reaction evidence="1">
        <text>alpha-D-glucose 6-phosphate = beta-D-glucose 6-phosphate</text>
        <dbReference type="Rhea" id="RHEA:16249"/>
        <dbReference type="ChEBI" id="CHEBI:58225"/>
        <dbReference type="ChEBI" id="CHEBI:58247"/>
        <dbReference type="EC" id="5.1.3.15"/>
    </reaction>
</comment>
<comment type="similarity">
    <text evidence="2">Belongs to the glucose-6-phosphate 1-epimerase family.</text>
</comment>
<dbReference type="PANTHER" id="PTHR11122">
    <property type="entry name" value="APOSPORY-ASSOCIATED PROTEIN C-RELATED"/>
    <property type="match status" value="1"/>
</dbReference>
<dbReference type="InterPro" id="IPR025532">
    <property type="entry name" value="G6P_1-epimerase"/>
</dbReference>
<gene>
    <name evidence="6" type="ORF">RDB_LOCUS103548</name>
</gene>
<dbReference type="GO" id="GO:0005975">
    <property type="term" value="P:carbohydrate metabolic process"/>
    <property type="evidence" value="ECO:0007669"/>
    <property type="project" value="InterPro"/>
</dbReference>
<evidence type="ECO:0000256" key="2">
    <source>
        <dbReference type="ARBA" id="ARBA00005866"/>
    </source>
</evidence>
<evidence type="ECO:0000313" key="6">
    <source>
        <dbReference type="EMBL" id="CAE6429850.1"/>
    </source>
</evidence>